<reference evidence="2" key="1">
    <citation type="submission" date="2014-09" db="EMBL/GenBank/DDBJ databases">
        <authorList>
            <person name="Magalhaes I.L.F."/>
            <person name="Oliveira U."/>
            <person name="Santos F.R."/>
            <person name="Vidigal T.H.D.A."/>
            <person name="Brescovit A.D."/>
            <person name="Santos A.J."/>
        </authorList>
    </citation>
    <scope>NUCLEOTIDE SEQUENCE</scope>
    <source>
        <tissue evidence="2">Shoot tissue taken approximately 20 cm above the soil surface</tissue>
    </source>
</reference>
<reference evidence="2" key="2">
    <citation type="journal article" date="2015" name="Data Brief">
        <title>Shoot transcriptome of the giant reed, Arundo donax.</title>
        <authorList>
            <person name="Barrero R.A."/>
            <person name="Guerrero F.D."/>
            <person name="Moolhuijzen P."/>
            <person name="Goolsby J.A."/>
            <person name="Tidwell J."/>
            <person name="Bellgard S.E."/>
            <person name="Bellgard M.I."/>
        </authorList>
    </citation>
    <scope>NUCLEOTIDE SEQUENCE</scope>
    <source>
        <tissue evidence="2">Shoot tissue taken approximately 20 cm above the soil surface</tissue>
    </source>
</reference>
<feature type="region of interest" description="Disordered" evidence="1">
    <location>
        <begin position="56"/>
        <end position="77"/>
    </location>
</feature>
<sequence length="92" mass="9574">MKLQTLLPIPSDAQYQHNASKAAGFSLTTVLLVSSSIRAAPTSISLTSIPCNAAGSKPTADNSDVLPPTQSNIGNRANHPSILAVLSNREFS</sequence>
<dbReference type="AlphaFoldDB" id="A0A0A9DKY9"/>
<protein>
    <submittedName>
        <fullName evidence="2">Uncharacterized protein</fullName>
    </submittedName>
</protein>
<evidence type="ECO:0000256" key="1">
    <source>
        <dbReference type="SAM" id="MobiDB-lite"/>
    </source>
</evidence>
<name>A0A0A9DKY9_ARUDO</name>
<evidence type="ECO:0000313" key="2">
    <source>
        <dbReference type="EMBL" id="JAD89244.1"/>
    </source>
</evidence>
<organism evidence="2">
    <name type="scientific">Arundo donax</name>
    <name type="common">Giant reed</name>
    <name type="synonym">Donax arundinaceus</name>
    <dbReference type="NCBI Taxonomy" id="35708"/>
    <lineage>
        <taxon>Eukaryota</taxon>
        <taxon>Viridiplantae</taxon>
        <taxon>Streptophyta</taxon>
        <taxon>Embryophyta</taxon>
        <taxon>Tracheophyta</taxon>
        <taxon>Spermatophyta</taxon>
        <taxon>Magnoliopsida</taxon>
        <taxon>Liliopsida</taxon>
        <taxon>Poales</taxon>
        <taxon>Poaceae</taxon>
        <taxon>PACMAD clade</taxon>
        <taxon>Arundinoideae</taxon>
        <taxon>Arundineae</taxon>
        <taxon>Arundo</taxon>
    </lineage>
</organism>
<proteinExistence type="predicted"/>
<dbReference type="EMBL" id="GBRH01208651">
    <property type="protein sequence ID" value="JAD89244.1"/>
    <property type="molecule type" value="Transcribed_RNA"/>
</dbReference>
<accession>A0A0A9DKY9</accession>